<dbReference type="InterPro" id="IPR002528">
    <property type="entry name" value="MATE_fam"/>
</dbReference>
<dbReference type="InterPro" id="IPR050222">
    <property type="entry name" value="MATE_MdtK"/>
</dbReference>
<gene>
    <name evidence="11" type="ORF">E7Z74_01555</name>
</gene>
<feature type="transmembrane region" description="Helical" evidence="10">
    <location>
        <begin position="385"/>
        <end position="402"/>
    </location>
</feature>
<feature type="transmembrane region" description="Helical" evidence="10">
    <location>
        <begin position="162"/>
        <end position="182"/>
    </location>
</feature>
<feature type="transmembrane region" description="Helical" evidence="10">
    <location>
        <begin position="249"/>
        <end position="270"/>
    </location>
</feature>
<feature type="transmembrane region" description="Helical" evidence="10">
    <location>
        <begin position="132"/>
        <end position="150"/>
    </location>
</feature>
<dbReference type="GO" id="GO:0006811">
    <property type="term" value="P:monoatomic ion transport"/>
    <property type="evidence" value="ECO:0007669"/>
    <property type="project" value="UniProtKB-KW"/>
</dbReference>
<proteinExistence type="predicted"/>
<feature type="transmembrane region" description="Helical" evidence="10">
    <location>
        <begin position="276"/>
        <end position="301"/>
    </location>
</feature>
<dbReference type="GO" id="GO:0042910">
    <property type="term" value="F:xenobiotic transmembrane transporter activity"/>
    <property type="evidence" value="ECO:0007669"/>
    <property type="project" value="InterPro"/>
</dbReference>
<evidence type="ECO:0000256" key="2">
    <source>
        <dbReference type="ARBA" id="ARBA00022448"/>
    </source>
</evidence>
<protein>
    <recommendedName>
        <fullName evidence="9">Multidrug-efflux transporter</fullName>
    </recommendedName>
</protein>
<feature type="transmembrane region" description="Helical" evidence="10">
    <location>
        <begin position="12"/>
        <end position="34"/>
    </location>
</feature>
<evidence type="ECO:0000256" key="5">
    <source>
        <dbReference type="ARBA" id="ARBA00022692"/>
    </source>
</evidence>
<keyword evidence="5 10" id="KW-0812">Transmembrane</keyword>
<feature type="transmembrane region" description="Helical" evidence="10">
    <location>
        <begin position="408"/>
        <end position="427"/>
    </location>
</feature>
<dbReference type="PIRSF" id="PIRSF006603">
    <property type="entry name" value="DinF"/>
    <property type="match status" value="1"/>
</dbReference>
<keyword evidence="6 10" id="KW-1133">Transmembrane helix</keyword>
<keyword evidence="3" id="KW-0050">Antiport</keyword>
<comment type="subcellular location">
    <subcellularLocation>
        <location evidence="1">Cell membrane</location>
        <topology evidence="1">Multi-pass membrane protein</topology>
    </subcellularLocation>
</comment>
<evidence type="ECO:0000313" key="12">
    <source>
        <dbReference type="Proteomes" id="UP000713479"/>
    </source>
</evidence>
<evidence type="ECO:0000256" key="7">
    <source>
        <dbReference type="ARBA" id="ARBA00023065"/>
    </source>
</evidence>
<organism evidence="11 12">
    <name type="scientific">Methanobrevibacter millerae</name>
    <dbReference type="NCBI Taxonomy" id="230361"/>
    <lineage>
        <taxon>Archaea</taxon>
        <taxon>Methanobacteriati</taxon>
        <taxon>Methanobacteriota</taxon>
        <taxon>Methanomada group</taxon>
        <taxon>Methanobacteria</taxon>
        <taxon>Methanobacteriales</taxon>
        <taxon>Methanobacteriaceae</taxon>
        <taxon>Methanobrevibacter</taxon>
    </lineage>
</organism>
<evidence type="ECO:0000313" key="11">
    <source>
        <dbReference type="EMBL" id="MBE6509944.1"/>
    </source>
</evidence>
<comment type="caution">
    <text evidence="11">The sequence shown here is derived from an EMBL/GenBank/DDBJ whole genome shotgun (WGS) entry which is preliminary data.</text>
</comment>
<evidence type="ECO:0000256" key="1">
    <source>
        <dbReference type="ARBA" id="ARBA00004651"/>
    </source>
</evidence>
<dbReference type="Pfam" id="PF01554">
    <property type="entry name" value="MatE"/>
    <property type="match status" value="2"/>
</dbReference>
<dbReference type="Proteomes" id="UP000713479">
    <property type="component" value="Unassembled WGS sequence"/>
</dbReference>
<feature type="transmembrane region" description="Helical" evidence="10">
    <location>
        <begin position="352"/>
        <end position="373"/>
    </location>
</feature>
<evidence type="ECO:0000256" key="8">
    <source>
        <dbReference type="ARBA" id="ARBA00023136"/>
    </source>
</evidence>
<feature type="transmembrane region" description="Helical" evidence="10">
    <location>
        <begin position="46"/>
        <end position="71"/>
    </location>
</feature>
<keyword evidence="8 10" id="KW-0472">Membrane</keyword>
<dbReference type="NCBIfam" id="TIGR00797">
    <property type="entry name" value="matE"/>
    <property type="match status" value="1"/>
</dbReference>
<dbReference type="AlphaFoldDB" id="A0A8T3VEN2"/>
<evidence type="ECO:0000256" key="9">
    <source>
        <dbReference type="ARBA" id="ARBA00031636"/>
    </source>
</evidence>
<dbReference type="GO" id="GO:0005886">
    <property type="term" value="C:plasma membrane"/>
    <property type="evidence" value="ECO:0007669"/>
    <property type="project" value="UniProtKB-SubCell"/>
</dbReference>
<feature type="transmembrane region" description="Helical" evidence="10">
    <location>
        <begin position="313"/>
        <end position="340"/>
    </location>
</feature>
<evidence type="ECO:0000256" key="10">
    <source>
        <dbReference type="SAM" id="Phobius"/>
    </source>
</evidence>
<keyword evidence="7" id="KW-0406">Ion transport</keyword>
<dbReference type="EMBL" id="SUTF01000002">
    <property type="protein sequence ID" value="MBE6509944.1"/>
    <property type="molecule type" value="Genomic_DNA"/>
</dbReference>
<evidence type="ECO:0000256" key="3">
    <source>
        <dbReference type="ARBA" id="ARBA00022449"/>
    </source>
</evidence>
<keyword evidence="2" id="KW-0813">Transport</keyword>
<feature type="transmembrane region" description="Helical" evidence="10">
    <location>
        <begin position="91"/>
        <end position="112"/>
    </location>
</feature>
<sequence length="440" mass="47241">MKVEQLITNPKKSIIGLSIPMILSLFLTMINNLADAMWVSGLGADALAAIGIVTPLFIIIIGLGIGLSAGVNSSVARFIGKRDMKNAGNSATHGVVLSIIVSIVIPGLILLFLDPLLIAIGGANVLGLAHEYGVWIIAGGFTIIIQNIYCGIFRSENKGVKATLPIGVAAALNIILDPIFIYNFGMGVSGAAIATVLANFIGLLMYLYWSYVKKDNAIDVKSYSTDMSIYRDIISVGVPASMEQILMSLFSMVVNVILVMVATTDAVAVYTTVWRLISIGIMLPVGFGTGAISVFGALFGARKADEIMSTFNYIHKIGFAGCIAMGIILAVFSPYLALLFGGAGLNQQITDVTIILCPYVIFASWSIISGCILQSFGRGDLSLGFTFFKQIILTLVFIWMFLSFGEMGVYYGIVVANFVGSLIQLLFTRDYVRKIQKYFG</sequence>
<dbReference type="GO" id="GO:0015297">
    <property type="term" value="F:antiporter activity"/>
    <property type="evidence" value="ECO:0007669"/>
    <property type="project" value="UniProtKB-KW"/>
</dbReference>
<evidence type="ECO:0000256" key="6">
    <source>
        <dbReference type="ARBA" id="ARBA00022989"/>
    </source>
</evidence>
<keyword evidence="4" id="KW-1003">Cell membrane</keyword>
<accession>A0A8T3VEN2</accession>
<dbReference type="InterPro" id="IPR048279">
    <property type="entry name" value="MdtK-like"/>
</dbReference>
<feature type="transmembrane region" description="Helical" evidence="10">
    <location>
        <begin position="188"/>
        <end position="209"/>
    </location>
</feature>
<name>A0A8T3VEN2_9EURY</name>
<evidence type="ECO:0000256" key="4">
    <source>
        <dbReference type="ARBA" id="ARBA00022475"/>
    </source>
</evidence>
<reference evidence="11" key="1">
    <citation type="submission" date="2019-04" db="EMBL/GenBank/DDBJ databases">
        <title>Evolution of Biomass-Degrading Anaerobic Consortia Revealed by Metagenomics.</title>
        <authorList>
            <person name="Peng X."/>
        </authorList>
    </citation>
    <scope>NUCLEOTIDE SEQUENCE</scope>
    <source>
        <strain evidence="11">SIG13</strain>
    </source>
</reference>
<dbReference type="PANTHER" id="PTHR43298:SF2">
    <property type="entry name" value="FMN_FAD EXPORTER YEEO-RELATED"/>
    <property type="match status" value="1"/>
</dbReference>
<dbReference type="PANTHER" id="PTHR43298">
    <property type="entry name" value="MULTIDRUG RESISTANCE PROTEIN NORM-RELATED"/>
    <property type="match status" value="1"/>
</dbReference>